<dbReference type="AlphaFoldDB" id="L0NHF6"/>
<evidence type="ECO:0000256" key="1">
    <source>
        <dbReference type="SAM" id="MobiDB-lite"/>
    </source>
</evidence>
<proteinExistence type="predicted"/>
<accession>L0NHF6</accession>
<sequence>MRALTQRAGHHNLRKGLRFQIFTNFTKGCPGDARTIRGTAIAGSRRQRRREAPALDAYSASRAR</sequence>
<keyword evidence="3" id="KW-1185">Reference proteome</keyword>
<gene>
    <name evidence="2" type="ORF">NT26_2791</name>
</gene>
<dbReference type="EMBL" id="FO082820">
    <property type="protein sequence ID" value="CCF20515.1"/>
    <property type="molecule type" value="Genomic_DNA"/>
</dbReference>
<reference evidence="2 3" key="1">
    <citation type="journal article" date="2013" name="Genome Biol. Evol.">
        <title>Life in an arsenic-containing gold mine: genome and physiology of the autotrophic arsenite-oxidizing bacterium rhizobium sp. NT-26.</title>
        <authorList>
            <person name="Andres J."/>
            <person name="Arsene-Ploetze F."/>
            <person name="Barbe V."/>
            <person name="Brochier-Armanet C."/>
            <person name="Cleiss-Arnold J."/>
            <person name="Coppee J.Y."/>
            <person name="Dillies M.A."/>
            <person name="Geist"/>
            <person name="L"/>
            <person name="Joublin A."/>
            <person name="Koechler S."/>
            <person name="Lassalle F."/>
            <person name="Marchal M."/>
            <person name="Medigue C."/>
            <person name="Muller D."/>
            <person name="Nesme X."/>
            <person name="Plewniak F."/>
            <person name="Proux C."/>
            <person name="Ramirez-Bahena M.H."/>
            <person name="Schenowitz C."/>
            <person name="Sismeiro O."/>
            <person name="Vallenet D."/>
            <person name="Santini J.M."/>
            <person name="Bertin P.N."/>
        </authorList>
    </citation>
    <scope>NUCLEOTIDE SEQUENCE [LARGE SCALE GENOMIC DNA]</scope>
    <source>
        <strain evidence="2 3">NT-26</strain>
    </source>
</reference>
<dbReference type="KEGG" id="rht:NT26_2791"/>
<evidence type="ECO:0000313" key="2">
    <source>
        <dbReference type="EMBL" id="CCF20515.1"/>
    </source>
</evidence>
<feature type="region of interest" description="Disordered" evidence="1">
    <location>
        <begin position="38"/>
        <end position="64"/>
    </location>
</feature>
<name>L0NHF6_9HYPH</name>
<protein>
    <submittedName>
        <fullName evidence="2">Uncharacterized protein</fullName>
    </submittedName>
</protein>
<organism evidence="2 3">
    <name type="scientific">Pseudorhizobium banfieldiae</name>
    <dbReference type="NCBI Taxonomy" id="1125847"/>
    <lineage>
        <taxon>Bacteria</taxon>
        <taxon>Pseudomonadati</taxon>
        <taxon>Pseudomonadota</taxon>
        <taxon>Alphaproteobacteria</taxon>
        <taxon>Hyphomicrobiales</taxon>
        <taxon>Rhizobiaceae</taxon>
        <taxon>Rhizobium/Agrobacterium group</taxon>
        <taxon>Pseudorhizobium</taxon>
    </lineage>
</organism>
<dbReference type="Proteomes" id="UP000010792">
    <property type="component" value="Chromosome"/>
</dbReference>
<dbReference type="STRING" id="1125847.NT26_2791"/>
<evidence type="ECO:0000313" key="3">
    <source>
        <dbReference type="Proteomes" id="UP000010792"/>
    </source>
</evidence>